<dbReference type="WBParaSite" id="JU765_v2.g3761.t1">
    <property type="protein sequence ID" value="JU765_v2.g3761.t1"/>
    <property type="gene ID" value="JU765_v2.g3761"/>
</dbReference>
<accession>A0AC34R5M2</accession>
<evidence type="ECO:0000313" key="2">
    <source>
        <dbReference type="WBParaSite" id="JU765_v2.g3761.t1"/>
    </source>
</evidence>
<proteinExistence type="predicted"/>
<organism evidence="1 2">
    <name type="scientific">Panagrolaimus sp. JU765</name>
    <dbReference type="NCBI Taxonomy" id="591449"/>
    <lineage>
        <taxon>Eukaryota</taxon>
        <taxon>Metazoa</taxon>
        <taxon>Ecdysozoa</taxon>
        <taxon>Nematoda</taxon>
        <taxon>Chromadorea</taxon>
        <taxon>Rhabditida</taxon>
        <taxon>Tylenchina</taxon>
        <taxon>Panagrolaimomorpha</taxon>
        <taxon>Panagrolaimoidea</taxon>
        <taxon>Panagrolaimidae</taxon>
        <taxon>Panagrolaimus</taxon>
    </lineage>
</organism>
<protein>
    <submittedName>
        <fullName evidence="2">RRM domain-containing protein</fullName>
    </submittedName>
</protein>
<dbReference type="Proteomes" id="UP000887576">
    <property type="component" value="Unplaced"/>
</dbReference>
<evidence type="ECO:0000313" key="1">
    <source>
        <dbReference type="Proteomes" id="UP000887576"/>
    </source>
</evidence>
<name>A0AC34R5M2_9BILA</name>
<sequence length="349" mass="39349">MTDYVPGALTAILSGEPIPKKPAIKKVSKPAFTPSLKPVISNKTLPTKKRTAVDNHDDAPSEKIHKKESEETTETPKVTSNDGSKPRNRITQRENAKKKPKNKPDMKNVVFVGSAISKDVKKQVKKAFSEFGEIKSISYHPFVCANEKNTFALRRKFKKEGREKALDTGSYYIRYDSLSSALKAVKAMNLNAPPWHDGSLIVTLAEKKKFKNHCVHLRNLPPNAMEKDIIDAFADLEVTGIRLLRNSETGECSGSGFVEFDSAEACDMALQKQKFKVDGHPVFIHRFFKKKQLAAQNMKQVIENQKHEHTKKRLTDVIITKEKKNLNRGKGKSKKIKLKKKPQKKSLMS</sequence>
<reference evidence="2" key="1">
    <citation type="submission" date="2022-11" db="UniProtKB">
        <authorList>
            <consortium name="WormBaseParasite"/>
        </authorList>
    </citation>
    <scope>IDENTIFICATION</scope>
</reference>